<evidence type="ECO:0000313" key="2">
    <source>
        <dbReference type="Proteomes" id="UP001207408"/>
    </source>
</evidence>
<proteinExistence type="predicted"/>
<accession>A0AAE3MI74</accession>
<evidence type="ECO:0000313" key="1">
    <source>
        <dbReference type="EMBL" id="MCW3807989.1"/>
    </source>
</evidence>
<dbReference type="Proteomes" id="UP001207408">
    <property type="component" value="Unassembled WGS sequence"/>
</dbReference>
<dbReference type="AlphaFoldDB" id="A0AAE3MI74"/>
<reference evidence="1" key="1">
    <citation type="submission" date="2022-10" db="EMBL/GenBank/DDBJ databases">
        <authorList>
            <person name="Yu W.X."/>
        </authorList>
    </citation>
    <scope>NUCLEOTIDE SEQUENCE</scope>
    <source>
        <strain evidence="1">D04</strain>
    </source>
</reference>
<comment type="caution">
    <text evidence="1">The sequence shown here is derived from an EMBL/GenBank/DDBJ whole genome shotgun (WGS) entry which is preliminary data.</text>
</comment>
<dbReference type="EMBL" id="JAPDPI010000076">
    <property type="protein sequence ID" value="MCW3807989.1"/>
    <property type="molecule type" value="Genomic_DNA"/>
</dbReference>
<dbReference type="RefSeq" id="WP_301202506.1">
    <property type="nucleotide sequence ID" value="NZ_JAPDPI010000076.1"/>
</dbReference>
<keyword evidence="2" id="KW-1185">Reference proteome</keyword>
<gene>
    <name evidence="1" type="ORF">OM074_20365</name>
</gene>
<name>A0AAE3MI74_9BACT</name>
<organism evidence="1 2">
    <name type="scientific">Plebeiibacterium marinum</name>
    <dbReference type="NCBI Taxonomy" id="2992111"/>
    <lineage>
        <taxon>Bacteria</taxon>
        <taxon>Pseudomonadati</taxon>
        <taxon>Bacteroidota</taxon>
        <taxon>Bacteroidia</taxon>
        <taxon>Marinilabiliales</taxon>
        <taxon>Marinilabiliaceae</taxon>
        <taxon>Plebeiibacterium</taxon>
    </lineage>
</organism>
<sequence>MKCIKSQGTVKRLPTRCGLAQVLIHEPEILILDGEDAVITSTINEGTLFKESKSRSFDQLFISESSLKE</sequence>
<protein>
    <submittedName>
        <fullName evidence="1">Uncharacterized protein</fullName>
    </submittedName>
</protein>